<dbReference type="HAMAP" id="MF_01485">
    <property type="entry name" value="RecB"/>
    <property type="match status" value="1"/>
</dbReference>
<evidence type="ECO:0000259" key="19">
    <source>
        <dbReference type="PROSITE" id="PS51217"/>
    </source>
</evidence>
<dbReference type="InterPro" id="IPR011604">
    <property type="entry name" value="PDDEXK-like_dom_sf"/>
</dbReference>
<keyword evidence="3 16" id="KW-0547">Nucleotide-binding</keyword>
<dbReference type="PANTHER" id="PTHR11070:SF23">
    <property type="entry name" value="RECBCD ENZYME SUBUNIT RECB"/>
    <property type="match status" value="1"/>
</dbReference>
<keyword evidence="5 16" id="KW-0378">Hydrolase</keyword>
<dbReference type="Pfam" id="PF00580">
    <property type="entry name" value="UvrD-helicase"/>
    <property type="match status" value="1"/>
</dbReference>
<dbReference type="Gene3D" id="1.10.486.10">
    <property type="entry name" value="PCRA, domain 4"/>
    <property type="match status" value="1"/>
</dbReference>
<keyword evidence="6 16" id="KW-0347">Helicase</keyword>
<dbReference type="AlphaFoldDB" id="A0A4U8YRV3"/>
<comment type="catalytic activity">
    <reaction evidence="13">
        <text>Couples ATP hydrolysis with the unwinding of duplex DNA by translocating in the 3'-5' direction.</text>
        <dbReference type="EC" id="5.6.2.4"/>
    </reaction>
</comment>
<dbReference type="GO" id="GO:0000725">
    <property type="term" value="P:recombinational repair"/>
    <property type="evidence" value="ECO:0007669"/>
    <property type="project" value="TreeGrafter"/>
</dbReference>
<dbReference type="NCBIfam" id="TIGR00609">
    <property type="entry name" value="recB"/>
    <property type="match status" value="1"/>
</dbReference>
<feature type="binding site" evidence="16">
    <location>
        <begin position="23"/>
        <end position="30"/>
    </location>
    <ligand>
        <name>ATP</name>
        <dbReference type="ChEBI" id="CHEBI:30616"/>
    </ligand>
</feature>
<dbReference type="PANTHER" id="PTHR11070">
    <property type="entry name" value="UVRD / RECB / PCRA DNA HELICASE FAMILY MEMBER"/>
    <property type="match status" value="1"/>
</dbReference>
<dbReference type="Pfam" id="PF12705">
    <property type="entry name" value="PDDEXK_1"/>
    <property type="match status" value="1"/>
</dbReference>
<evidence type="ECO:0000256" key="2">
    <source>
        <dbReference type="ARBA" id="ARBA00022723"/>
    </source>
</evidence>
<evidence type="ECO:0000256" key="4">
    <source>
        <dbReference type="ARBA" id="ARBA00022763"/>
    </source>
</evidence>
<keyword evidence="7" id="KW-0269">Exonuclease</keyword>
<keyword evidence="2" id="KW-0479">Metal-binding</keyword>
<feature type="domain" description="UvrD-like helicase ATP-binding" evidence="18">
    <location>
        <begin position="2"/>
        <end position="445"/>
    </location>
</feature>
<evidence type="ECO:0000256" key="12">
    <source>
        <dbReference type="ARBA" id="ARBA00023235"/>
    </source>
</evidence>
<evidence type="ECO:0000256" key="5">
    <source>
        <dbReference type="ARBA" id="ARBA00022801"/>
    </source>
</evidence>
<dbReference type="PROSITE" id="PS51198">
    <property type="entry name" value="UVRD_HELICASE_ATP_BIND"/>
    <property type="match status" value="1"/>
</dbReference>
<dbReference type="PROSITE" id="PS51217">
    <property type="entry name" value="UVRD_HELICASE_CTER"/>
    <property type="match status" value="1"/>
</dbReference>
<dbReference type="GO" id="GO:0005829">
    <property type="term" value="C:cytosol"/>
    <property type="evidence" value="ECO:0007669"/>
    <property type="project" value="TreeGrafter"/>
</dbReference>
<keyword evidence="21" id="KW-1185">Reference proteome</keyword>
<evidence type="ECO:0000256" key="13">
    <source>
        <dbReference type="ARBA" id="ARBA00034617"/>
    </source>
</evidence>
<feature type="compositionally biased region" description="Polar residues" evidence="17">
    <location>
        <begin position="906"/>
        <end position="916"/>
    </location>
</feature>
<dbReference type="InterPro" id="IPR014017">
    <property type="entry name" value="DNA_helicase_UvrD-like_C"/>
</dbReference>
<evidence type="ECO:0000256" key="8">
    <source>
        <dbReference type="ARBA" id="ARBA00022840"/>
    </source>
</evidence>
<dbReference type="InterPro" id="IPR038726">
    <property type="entry name" value="PDDEXK_AddAB-type"/>
</dbReference>
<sequence>MTHTLVTLDLSATPLSGRNLIEASAGTGKTYTIAALYLRLVVEEKISVDRILVVTFTEAATQELAERIRGRLREALSFLEGAPHEDPFYATLFSEKEGRGEAAGRLRAALRNFDEAAIFTIHGFCRRLLSDHAFETGSPLDMELVTDLNHLKQRAVEDYYRRMVEGASALYAAWIKDRKILPEGLLAFLSFSTPLSRITFLPDSEPLPVADVEMRFAELQQRAALVWEKEQESALAILATDPALNRNKYRKGADKKAGAAARALFSGSIPFGDTKDLEKLSRATLQAAAKKGKAVAENPLFEVMEPLLEALDELKALYEGNLVAHCIALARYVDETMDREKERAGIMGFDDLLSRVAGALGANGGERLARSVGQNYDAALIDEFQDTDPEQYEIFDQLFKETTLFMIGDPKQAIYGFRGADIFAYLRAAGEAEKGYTLDVNYRSTRGMVRAVNTFFSRGTSPFLFEQIHFSPVKSAGDEGEETLTIDGSPVSAMVVQRFEAGEKPLSKEAAQNLCIDLCGSEMVSLLSLGRQGRACIGDAPLSEKHVAVIVRTNDQARAVKNHLTSLGIHAVLYSSGNIFDSEEAEETVLFLAACLRPWRLSLIKAALGTTLMGLDADTLAALDGSPRDLERWSVRFAEWHALWKEDGFMGMIRGFIKAEEPYERLVGITEGERRVTNMQHLMELLHRESVSRRLSPEGLLRWLSHMRDPASPRLEEHQLHLESDRTAVQIVTIHKSKGLEYGVVFLPFPFMGYREPKGGALYHGEEGRLVYDAGSEELEEHMALAAGESLAEELRLLYVALTRARHHMVIPWGRVKGMERSAMARLLHAPESASAPEAASLVSALGEHELATHLHEVAAASQGAVDVRLCEPEEEVQTLSFKEDSTELAPARRFGGTPPEPRVVTSFSGLASSGRESGEADHDARAHAKPDDEIPPEGIFAFPKGATPGTFMHTLFETIPFDADDEARDAACADLLSRHGYDPEDWEEPVSTMVAQVLSTPLESFGTPFVLREVSAGSRLHEMEFTFPLKRVSAEALNEVLNRWGYGSFDDGELIMEGLRFSPVQGYLKGFVDLIFQVGDGFGIIDWKSNHLGNSPERYGKEALARAMGEHHYGLQYLLYTVALNRHLALKLGEAYDYDTHMAGSWYLFLRGVDGTGNGVFYDRPEEGCIRELDELLIECQA</sequence>
<dbReference type="Proteomes" id="UP000507962">
    <property type="component" value="Unassembled WGS sequence"/>
</dbReference>
<dbReference type="GO" id="GO:0043138">
    <property type="term" value="F:3'-5' DNA helicase activity"/>
    <property type="evidence" value="ECO:0007669"/>
    <property type="project" value="UniProtKB-EC"/>
</dbReference>
<dbReference type="InterPro" id="IPR011335">
    <property type="entry name" value="Restrct_endonuc-II-like"/>
</dbReference>
<dbReference type="Gene3D" id="1.10.3170.10">
    <property type="entry name" value="Recbcd, chain B, domain 2"/>
    <property type="match status" value="1"/>
</dbReference>
<gene>
    <name evidence="20" type="ORF">MSL71_43010</name>
</gene>
<name>A0A4U8YRV3_9BACT</name>
<evidence type="ECO:0000256" key="17">
    <source>
        <dbReference type="SAM" id="MobiDB-lite"/>
    </source>
</evidence>
<proteinExistence type="inferred from homology"/>
<protein>
    <recommendedName>
        <fullName evidence="14">DNA 3'-5' helicase</fullName>
        <ecNumber evidence="14">5.6.2.4</ecNumber>
    </recommendedName>
</protein>
<evidence type="ECO:0000313" key="20">
    <source>
        <dbReference type="EMBL" id="VFQ46631.1"/>
    </source>
</evidence>
<evidence type="ECO:0000256" key="10">
    <source>
        <dbReference type="ARBA" id="ARBA00023125"/>
    </source>
</evidence>
<evidence type="ECO:0000256" key="1">
    <source>
        <dbReference type="ARBA" id="ARBA00022722"/>
    </source>
</evidence>
<keyword evidence="10" id="KW-0238">DNA-binding</keyword>
<feature type="domain" description="UvrD-like helicase C-terminal" evidence="19">
    <location>
        <begin position="474"/>
        <end position="739"/>
    </location>
</feature>
<dbReference type="GO" id="GO:0016887">
    <property type="term" value="F:ATP hydrolysis activity"/>
    <property type="evidence" value="ECO:0007669"/>
    <property type="project" value="RHEA"/>
</dbReference>
<feature type="region of interest" description="Disordered" evidence="17">
    <location>
        <begin position="881"/>
        <end position="937"/>
    </location>
</feature>
<dbReference type="InterPro" id="IPR000212">
    <property type="entry name" value="DNA_helicase_UvrD/REP"/>
</dbReference>
<dbReference type="InterPro" id="IPR014016">
    <property type="entry name" value="UvrD-like_ATP-bd"/>
</dbReference>
<evidence type="ECO:0000259" key="18">
    <source>
        <dbReference type="PROSITE" id="PS51198"/>
    </source>
</evidence>
<dbReference type="Pfam" id="PF13361">
    <property type="entry name" value="UvrD_C"/>
    <property type="match status" value="2"/>
</dbReference>
<dbReference type="CDD" id="cd22352">
    <property type="entry name" value="RecB_C-like"/>
    <property type="match status" value="1"/>
</dbReference>
<dbReference type="GO" id="GO:0008854">
    <property type="term" value="F:exodeoxyribonuclease V activity"/>
    <property type="evidence" value="ECO:0007669"/>
    <property type="project" value="InterPro"/>
</dbReference>
<dbReference type="GO" id="GO:0005524">
    <property type="term" value="F:ATP binding"/>
    <property type="evidence" value="ECO:0007669"/>
    <property type="project" value="UniProtKB-UniRule"/>
</dbReference>
<feature type="compositionally biased region" description="Basic and acidic residues" evidence="17">
    <location>
        <begin position="917"/>
        <end position="933"/>
    </location>
</feature>
<organism evidence="20 21">
    <name type="scientific">Desulfoluna butyratoxydans</name>
    <dbReference type="NCBI Taxonomy" id="231438"/>
    <lineage>
        <taxon>Bacteria</taxon>
        <taxon>Pseudomonadati</taxon>
        <taxon>Thermodesulfobacteriota</taxon>
        <taxon>Desulfobacteria</taxon>
        <taxon>Desulfobacterales</taxon>
        <taxon>Desulfolunaceae</taxon>
        <taxon>Desulfoluna</taxon>
    </lineage>
</organism>
<dbReference type="GO" id="GO:0003677">
    <property type="term" value="F:DNA binding"/>
    <property type="evidence" value="ECO:0007669"/>
    <property type="project" value="UniProtKB-KW"/>
</dbReference>
<dbReference type="InterPro" id="IPR004586">
    <property type="entry name" value="RecB"/>
</dbReference>
<dbReference type="Gene3D" id="3.40.50.300">
    <property type="entry name" value="P-loop containing nucleotide triphosphate hydrolases"/>
    <property type="match status" value="2"/>
</dbReference>
<dbReference type="GO" id="GO:0046872">
    <property type="term" value="F:metal ion binding"/>
    <property type="evidence" value="ECO:0007669"/>
    <property type="project" value="UniProtKB-KW"/>
</dbReference>
<evidence type="ECO:0000256" key="14">
    <source>
        <dbReference type="ARBA" id="ARBA00034808"/>
    </source>
</evidence>
<keyword evidence="9" id="KW-0460">Magnesium</keyword>
<evidence type="ECO:0000313" key="21">
    <source>
        <dbReference type="Proteomes" id="UP000507962"/>
    </source>
</evidence>
<dbReference type="RefSeq" id="WP_180144769.1">
    <property type="nucleotide sequence ID" value="NZ_CAADHO010000010.1"/>
</dbReference>
<keyword evidence="8 16" id="KW-0067">ATP-binding</keyword>
<evidence type="ECO:0000256" key="3">
    <source>
        <dbReference type="ARBA" id="ARBA00022741"/>
    </source>
</evidence>
<evidence type="ECO:0000256" key="15">
    <source>
        <dbReference type="ARBA" id="ARBA00048988"/>
    </source>
</evidence>
<comment type="catalytic activity">
    <reaction evidence="15">
        <text>ATP + H2O = ADP + phosphate + H(+)</text>
        <dbReference type="Rhea" id="RHEA:13065"/>
        <dbReference type="ChEBI" id="CHEBI:15377"/>
        <dbReference type="ChEBI" id="CHEBI:15378"/>
        <dbReference type="ChEBI" id="CHEBI:30616"/>
        <dbReference type="ChEBI" id="CHEBI:43474"/>
        <dbReference type="ChEBI" id="CHEBI:456216"/>
        <dbReference type="EC" id="5.6.2.4"/>
    </reaction>
</comment>
<evidence type="ECO:0000256" key="6">
    <source>
        <dbReference type="ARBA" id="ARBA00022806"/>
    </source>
</evidence>
<dbReference type="EMBL" id="CAADHO010000010">
    <property type="protein sequence ID" value="VFQ46631.1"/>
    <property type="molecule type" value="Genomic_DNA"/>
</dbReference>
<keyword evidence="11" id="KW-0234">DNA repair</keyword>
<reference evidence="20 21" key="1">
    <citation type="submission" date="2019-03" db="EMBL/GenBank/DDBJ databases">
        <authorList>
            <person name="Nijsse B."/>
        </authorList>
    </citation>
    <scope>NUCLEOTIDE SEQUENCE [LARGE SCALE GENOMIC DNA]</scope>
    <source>
        <strain evidence="20">Desulfoluna butyratoxydans MSL71</strain>
    </source>
</reference>
<accession>A0A4U8YRV3</accession>
<keyword evidence="12" id="KW-0413">Isomerase</keyword>
<evidence type="ECO:0000256" key="7">
    <source>
        <dbReference type="ARBA" id="ARBA00022839"/>
    </source>
</evidence>
<evidence type="ECO:0000256" key="11">
    <source>
        <dbReference type="ARBA" id="ARBA00023204"/>
    </source>
</evidence>
<dbReference type="SUPFAM" id="SSF52980">
    <property type="entry name" value="Restriction endonuclease-like"/>
    <property type="match status" value="1"/>
</dbReference>
<keyword evidence="1" id="KW-0540">Nuclease</keyword>
<evidence type="ECO:0000256" key="16">
    <source>
        <dbReference type="PROSITE-ProRule" id="PRU00560"/>
    </source>
</evidence>
<evidence type="ECO:0000256" key="9">
    <source>
        <dbReference type="ARBA" id="ARBA00022842"/>
    </source>
</evidence>
<dbReference type="InterPro" id="IPR027417">
    <property type="entry name" value="P-loop_NTPase"/>
</dbReference>
<dbReference type="GO" id="GO:0009338">
    <property type="term" value="C:exodeoxyribonuclease V complex"/>
    <property type="evidence" value="ECO:0007669"/>
    <property type="project" value="TreeGrafter"/>
</dbReference>
<keyword evidence="4" id="KW-0227">DNA damage</keyword>
<dbReference type="SUPFAM" id="SSF52540">
    <property type="entry name" value="P-loop containing nucleoside triphosphate hydrolases"/>
    <property type="match status" value="1"/>
</dbReference>
<dbReference type="EC" id="5.6.2.4" evidence="14"/>
<dbReference type="Gene3D" id="3.90.320.10">
    <property type="match status" value="1"/>
</dbReference>